<dbReference type="STRING" id="1871336.BBG48_07105"/>
<dbReference type="InterPro" id="IPR006135">
    <property type="entry name" value="T3SS_substrate_exporter"/>
</dbReference>
<dbReference type="AlphaFoldDB" id="A0A371INB5"/>
<protein>
    <submittedName>
        <fullName evidence="1">Flagellar biogenesis protein</fullName>
    </submittedName>
</protein>
<evidence type="ECO:0000313" key="1">
    <source>
        <dbReference type="EMBL" id="RDY21983.1"/>
    </source>
</evidence>
<dbReference type="GO" id="GO:0009306">
    <property type="term" value="P:protein secretion"/>
    <property type="evidence" value="ECO:0007669"/>
    <property type="project" value="InterPro"/>
</dbReference>
<sequence length="73" mass="8156">MSAPIVNAKGQGYVAENMLEKARQSGIKEYIDEDLLKDLMALSIGDEIPVELYEIVAKVLKYVETVDKNNGRK</sequence>
<keyword evidence="1" id="KW-0282">Flagellum</keyword>
<dbReference type="Gene3D" id="3.40.1690.10">
    <property type="entry name" value="secretion proteins EscU"/>
    <property type="match status" value="1"/>
</dbReference>
<proteinExistence type="predicted"/>
<evidence type="ECO:0000313" key="2">
    <source>
        <dbReference type="Proteomes" id="UP000093352"/>
    </source>
</evidence>
<keyword evidence="1" id="KW-0969">Cilium</keyword>
<dbReference type="Proteomes" id="UP000093352">
    <property type="component" value="Unassembled WGS sequence"/>
</dbReference>
<dbReference type="InterPro" id="IPR029025">
    <property type="entry name" value="T3SS_substrate_exporter_C"/>
</dbReference>
<name>A0A371INB5_9FIRM</name>
<dbReference type="Pfam" id="PF01312">
    <property type="entry name" value="Bac_export_2"/>
    <property type="match status" value="1"/>
</dbReference>
<dbReference type="GO" id="GO:0016020">
    <property type="term" value="C:membrane"/>
    <property type="evidence" value="ECO:0007669"/>
    <property type="project" value="InterPro"/>
</dbReference>
<keyword evidence="1" id="KW-0966">Cell projection</keyword>
<dbReference type="SUPFAM" id="SSF160544">
    <property type="entry name" value="EscU C-terminal domain-like"/>
    <property type="match status" value="1"/>
</dbReference>
<comment type="caution">
    <text evidence="1">The sequence shown here is derived from an EMBL/GenBank/DDBJ whole genome shotgun (WGS) entry which is preliminary data.</text>
</comment>
<reference evidence="1 2" key="1">
    <citation type="journal article" date="2016" name="Genome Announc.">
        <title>Draft Genome Sequence of Criibacterium bergeronii gen. nov., sp. nov., Strain CCRI-22567T, Isolated from a Vaginal Sample from a Woman with Bacterial Vaginosis.</title>
        <authorList>
            <person name="Maheux A.F."/>
            <person name="Berube E."/>
            <person name="Boudreau D.K."/>
            <person name="Raymond F."/>
            <person name="Corbeil J."/>
            <person name="Roy P.H."/>
            <person name="Boissinot M."/>
            <person name="Omar R.F."/>
        </authorList>
    </citation>
    <scope>NUCLEOTIDE SEQUENCE [LARGE SCALE GENOMIC DNA]</scope>
    <source>
        <strain evidence="1 2">CCRI-22567</strain>
    </source>
</reference>
<gene>
    <name evidence="1" type="ORF">BBG48_002320</name>
</gene>
<organism evidence="1 2">
    <name type="scientific">Criibacterium bergeronii</name>
    <dbReference type="NCBI Taxonomy" id="1871336"/>
    <lineage>
        <taxon>Bacteria</taxon>
        <taxon>Bacillati</taxon>
        <taxon>Bacillota</taxon>
        <taxon>Clostridia</taxon>
        <taxon>Peptostreptococcales</taxon>
        <taxon>Filifactoraceae</taxon>
        <taxon>Criibacterium</taxon>
    </lineage>
</organism>
<dbReference type="EMBL" id="MBEW02000003">
    <property type="protein sequence ID" value="RDY21983.1"/>
    <property type="molecule type" value="Genomic_DNA"/>
</dbReference>
<keyword evidence="2" id="KW-1185">Reference proteome</keyword>
<accession>A0A371INB5</accession>